<dbReference type="InterPro" id="IPR028889">
    <property type="entry name" value="USP"/>
</dbReference>
<evidence type="ECO:0000259" key="1">
    <source>
        <dbReference type="PROSITE" id="PS50235"/>
    </source>
</evidence>
<sequence>MKSSFHGDFRKMHNHKRRLIGSRKERVMNTMMNKKTDPSVFVREEAAVLMREGDAVPAQIPNLGALRVAKHRALVSNRLHSDPMVAVRKMKYLGEFPNTIHDIGSDKTFVHFWSNLQLQIYKEYSRKERIITVSFDATGGCVRKIKRNENIRSGPIFLYEGVMSIDQHTFTVMSMLSERHDTLSISIWLNRWLRCGVKSPKIVICDQSLALMSALTQTFTQYKSLEQYLQVCFSIVVLKKEEELPTCFIRNDVNHFVHLISQWKEVKDSKFVRTKELIIRGMGLLILCTCIYEAEQILEAIFTIILSKFDGPILSEMCNSVADTPCAEKKKFLSKLISNKKHYLEFVEQIDTEYHQTNNDGNDNDNNANSTSLDSFKQWAQSIADKARENTKDIIGQFDNAQFLPSLESCIVNTMKFFPCWSGIMRDNFGYGTETASSSRIESNFNQLKNRLFKNESLPLRIDTFLEKLLIYYKGDHLLIQGDNQDWEDGISTENESVHNPDMLNRSTVGYKNNCVQYTPPAEQEVMIDRYYVDDNTSLQYDIQEWEDSILFENEPDTFPKTNNNLVNDNVFQDNQRTVQNGSSNEDEDEIIRISKNINVSDIVIDESNNIEKLNKNYNYKQKIVQETLLNEKETCSASTNEDYSMGLHKCMFCKKSVPIFGCSVSTPDGNNDYGLKRICKDCDRKNSDMTENNATEVWKKKPLSKKKRSSHSYLVSQAGFEHVDFNKKGSITPIFLLKNGNSFTNRAIMVPGVGKMLLNNTCSVDSVLSILASSAADSLKFKNAIINKSSSNTTAKFILKMISQNDFKDIYYERLLLVLQFFGDKIKYLVGGLKSIDMTNTAASMASKLMADMPSFIRNSNCKNNFCSVKYIETTSAMISLNKFNDEFSIQEELYEYLRESEEKCVYCGHQRISSIHPTTHILVELISLPEDLEASTSTVNIEKSSVTLVRQNFAKPNNIKLCEIEKNLTAISEMYYLRGVVNFHGGERRGLRSSTGHYTASAFRSNGKWETYDDMKTTVQSTKQEYDVEFLIYTI</sequence>
<comment type="caution">
    <text evidence="2">The sequence shown here is derived from an EMBL/GenBank/DDBJ whole genome shotgun (WGS) entry which is preliminary data.</text>
</comment>
<dbReference type="AlphaFoldDB" id="A0AAV0XM77"/>
<evidence type="ECO:0000313" key="3">
    <source>
        <dbReference type="Proteomes" id="UP001160148"/>
    </source>
</evidence>
<dbReference type="SUPFAM" id="SSF54001">
    <property type="entry name" value="Cysteine proteinases"/>
    <property type="match status" value="1"/>
</dbReference>
<accession>A0AAV0XM77</accession>
<keyword evidence="3" id="KW-1185">Reference proteome</keyword>
<name>A0AAV0XM77_9HEMI</name>
<evidence type="ECO:0000313" key="2">
    <source>
        <dbReference type="EMBL" id="CAI6368516.1"/>
    </source>
</evidence>
<dbReference type="EMBL" id="CARXXK010000005">
    <property type="protein sequence ID" value="CAI6368516.1"/>
    <property type="molecule type" value="Genomic_DNA"/>
</dbReference>
<proteinExistence type="predicted"/>
<dbReference type="PROSITE" id="PS50235">
    <property type="entry name" value="USP_3"/>
    <property type="match status" value="1"/>
</dbReference>
<feature type="domain" description="USP" evidence="1">
    <location>
        <begin position="754"/>
        <end position="1037"/>
    </location>
</feature>
<dbReference type="Proteomes" id="UP001160148">
    <property type="component" value="Unassembled WGS sequence"/>
</dbReference>
<reference evidence="2 3" key="1">
    <citation type="submission" date="2023-01" db="EMBL/GenBank/DDBJ databases">
        <authorList>
            <person name="Whitehead M."/>
        </authorList>
    </citation>
    <scope>NUCLEOTIDE SEQUENCE [LARGE SCALE GENOMIC DNA]</scope>
</reference>
<protein>
    <recommendedName>
        <fullName evidence="1">USP domain-containing protein</fullName>
    </recommendedName>
</protein>
<organism evidence="2 3">
    <name type="scientific">Macrosiphum euphorbiae</name>
    <name type="common">potato aphid</name>
    <dbReference type="NCBI Taxonomy" id="13131"/>
    <lineage>
        <taxon>Eukaryota</taxon>
        <taxon>Metazoa</taxon>
        <taxon>Ecdysozoa</taxon>
        <taxon>Arthropoda</taxon>
        <taxon>Hexapoda</taxon>
        <taxon>Insecta</taxon>
        <taxon>Pterygota</taxon>
        <taxon>Neoptera</taxon>
        <taxon>Paraneoptera</taxon>
        <taxon>Hemiptera</taxon>
        <taxon>Sternorrhyncha</taxon>
        <taxon>Aphidomorpha</taxon>
        <taxon>Aphidoidea</taxon>
        <taxon>Aphididae</taxon>
        <taxon>Macrosiphini</taxon>
        <taxon>Macrosiphum</taxon>
    </lineage>
</organism>
<dbReference type="InterPro" id="IPR038765">
    <property type="entry name" value="Papain-like_cys_pep_sf"/>
</dbReference>
<gene>
    <name evidence="2" type="ORF">MEUPH1_LOCUS22863</name>
</gene>